<evidence type="ECO:0000313" key="2">
    <source>
        <dbReference type="Proteomes" id="UP000195755"/>
    </source>
</evidence>
<dbReference type="EMBL" id="CP021744">
    <property type="protein sequence ID" value="ARZ66631.1"/>
    <property type="molecule type" value="Genomic_DNA"/>
</dbReference>
<accession>A0A1Z2KXG1</accession>
<dbReference type="OrthoDB" id="1550900at2"/>
<reference evidence="1 2" key="1">
    <citation type="submission" date="2017-06" db="EMBL/GenBank/DDBJ databases">
        <title>Streptomyces albireticuli Genome sequencing and assembly.</title>
        <authorList>
            <person name="Wang Y."/>
            <person name="Du B."/>
            <person name="Ding Y."/>
            <person name="Liu H."/>
            <person name="Hou Q."/>
            <person name="Liu K."/>
            <person name="Yao L."/>
            <person name="Wang C."/>
        </authorList>
    </citation>
    <scope>NUCLEOTIDE SEQUENCE [LARGE SCALE GENOMIC DNA]</scope>
    <source>
        <strain evidence="1 2">MDJK11</strain>
    </source>
</reference>
<gene>
    <name evidence="1" type="ORF">SMD11_0965</name>
</gene>
<sequence length="97" mass="10140">MAVIVTFHVPGVGPELYDSCIERLTAGQGFTSVADLPVPGLLSHASGPVAGGWRVTDVWESIEAFEAFGKVLGPIIADLGYGDLQPEVGPAHNVVIR</sequence>
<dbReference type="AlphaFoldDB" id="A0A1Z2KXG1"/>
<name>A0A1Z2KXG1_9ACTN</name>
<proteinExistence type="predicted"/>
<dbReference type="RefSeq" id="WP_087925222.1">
    <property type="nucleotide sequence ID" value="NZ_CP021744.1"/>
</dbReference>
<evidence type="ECO:0000313" key="1">
    <source>
        <dbReference type="EMBL" id="ARZ66631.1"/>
    </source>
</evidence>
<dbReference type="KEGG" id="salj:SMD11_0965"/>
<dbReference type="Proteomes" id="UP000195755">
    <property type="component" value="Chromosome"/>
</dbReference>
<organism evidence="1 2">
    <name type="scientific">Streptomyces albireticuli</name>
    <dbReference type="NCBI Taxonomy" id="1940"/>
    <lineage>
        <taxon>Bacteria</taxon>
        <taxon>Bacillati</taxon>
        <taxon>Actinomycetota</taxon>
        <taxon>Actinomycetes</taxon>
        <taxon>Kitasatosporales</taxon>
        <taxon>Streptomycetaceae</taxon>
        <taxon>Streptomyces</taxon>
    </lineage>
</organism>
<protein>
    <recommendedName>
        <fullName evidence="3">ABM domain-containing protein</fullName>
    </recommendedName>
</protein>
<evidence type="ECO:0008006" key="3">
    <source>
        <dbReference type="Google" id="ProtNLM"/>
    </source>
</evidence>